<accession>A0ABQ8US92</accession>
<sequence length="1037" mass="109489">MSSIIRLPFENSLNFRCIIGRGRDPTQDLDGCGYYFVDQSLHSRGLPNDGCVDSSRGRFQFPWENRDGDNGFEVPLAGTIVEFNRPPVLSELIVVATTGGNGSGNPIQVEVLTAEGRTTLHDLLVPDWYGSSPDPAVTPLIRATRAGIYQQVGEELFTLWQCSIPLAPGTQVSAVTLRRVGGAGRTTCFGLFGVGREGSPEPQCGIEGEIWAAPLAAQMDLRVVAGAGRSYSQGMDRQMAVFQDRSLAPTGLPVDGRVADPNGRGTFCFAWGRPGQPNAFHLDNSPPVEVDLSAAPGRLSLVHIVATTGGNVEGIPLQVTLRTDRGDHEENVTIPDWFSPASCEGPVSVLVRASRAPYINASATDPLGQFCLYDAAIPVPEGATVRSVELRRYGLGVLTCFGIFGTVGGAPRQEQPGQREEPDGGRVWRVPIAGVANATGVLNANRWVTDDADGCGYHFVDTSIHPEGLPADGCIPDPRGRGTFRFPWGDTPAGSHNSIRLAPMAPVRLALDGPRTLAEVHVVATTGGNHSGQPLRIRVQMEDGTSHVTDGLIPGGGRWAWLGAAHPAPPVVITRWRTDWGNVPSCSAPVAQLATGTRATLGNPGAPDGAQWLLFDASLPVPTDRRVAAIELTRLGEGGVLTVFGVFGITEGPAPPPAATDGGRVWRVPIEGVANTTAVMAANRTVTDDADGCGYHFVDTSIHPAGVLLPLGRHLGRHNAIRLVPTYPVRIALDGPAAWPRCTSSPPRGQPLRIRVQMEDGTSHVTDGLIPDWGNVPRCSAPVAPLATGTRATLSNPGAPDGAQWLLFDASLPVPTDRRVAAIELTRPIGGGVLTVFGVFGITPDNNENCGQTPSAPPAPARAVELDGRVWRVPMGPLDRVGVVSSTRTAAGGEGCTFCDGTVHAAGHFWFLWATDPWPVVLASRRLPVRWGLADGPAAISELHLASPVASPTVRMLSPTLHSTPLHPLPPHPRPAVGCLPSIGSVPRGPRREVPGALGPGDRLHRVHPSTSQLHIPGPHSAPPPLAPRALPSCLCR</sequence>
<dbReference type="Proteomes" id="UP001141327">
    <property type="component" value="Unassembled WGS sequence"/>
</dbReference>
<protein>
    <submittedName>
        <fullName evidence="2">Uncharacterized protein</fullName>
    </submittedName>
</protein>
<name>A0ABQ8US92_9EUKA</name>
<evidence type="ECO:0000256" key="1">
    <source>
        <dbReference type="SAM" id="MobiDB-lite"/>
    </source>
</evidence>
<proteinExistence type="predicted"/>
<dbReference type="EMBL" id="JAPMOS010000004">
    <property type="protein sequence ID" value="KAJ4461997.1"/>
    <property type="molecule type" value="Genomic_DNA"/>
</dbReference>
<reference evidence="2" key="1">
    <citation type="journal article" date="2022" name="bioRxiv">
        <title>Genomics of Preaxostyla Flagellates Illuminates Evolutionary Transitions and the Path Towards Mitochondrial Loss.</title>
        <authorList>
            <person name="Novak L.V.F."/>
            <person name="Treitli S.C."/>
            <person name="Pyrih J."/>
            <person name="Halakuc P."/>
            <person name="Pipaliya S.V."/>
            <person name="Vacek V."/>
            <person name="Brzon O."/>
            <person name="Soukal P."/>
            <person name="Eme L."/>
            <person name="Dacks J.B."/>
            <person name="Karnkowska A."/>
            <person name="Elias M."/>
            <person name="Hampl V."/>
        </authorList>
    </citation>
    <scope>NUCLEOTIDE SEQUENCE</scope>
    <source>
        <strain evidence="2">RCP-MX</strain>
    </source>
</reference>
<keyword evidence="3" id="KW-1185">Reference proteome</keyword>
<evidence type="ECO:0000313" key="2">
    <source>
        <dbReference type="EMBL" id="KAJ4461997.1"/>
    </source>
</evidence>
<gene>
    <name evidence="2" type="ORF">PAPYR_1154</name>
</gene>
<feature type="region of interest" description="Disordered" evidence="1">
    <location>
        <begin position="997"/>
        <end position="1027"/>
    </location>
</feature>
<comment type="caution">
    <text evidence="2">The sequence shown here is derived from an EMBL/GenBank/DDBJ whole genome shotgun (WGS) entry which is preliminary data.</text>
</comment>
<evidence type="ECO:0000313" key="3">
    <source>
        <dbReference type="Proteomes" id="UP001141327"/>
    </source>
</evidence>
<organism evidence="2 3">
    <name type="scientific">Paratrimastix pyriformis</name>
    <dbReference type="NCBI Taxonomy" id="342808"/>
    <lineage>
        <taxon>Eukaryota</taxon>
        <taxon>Metamonada</taxon>
        <taxon>Preaxostyla</taxon>
        <taxon>Paratrimastigidae</taxon>
        <taxon>Paratrimastix</taxon>
    </lineage>
</organism>